<name>H5TEE2_9ALTE</name>
<dbReference type="EMBL" id="BAET01000031">
    <property type="protein sequence ID" value="GAB56669.1"/>
    <property type="molecule type" value="Genomic_DNA"/>
</dbReference>
<comment type="caution">
    <text evidence="2">The sequence shown here is derived from an EMBL/GenBank/DDBJ whole genome shotgun (WGS) entry which is preliminary data.</text>
</comment>
<keyword evidence="1" id="KW-0732">Signal</keyword>
<evidence type="ECO:0000256" key="1">
    <source>
        <dbReference type="SAM" id="SignalP"/>
    </source>
</evidence>
<evidence type="ECO:0000313" key="2">
    <source>
        <dbReference type="EMBL" id="GAB56669.1"/>
    </source>
</evidence>
<sequence length="186" mass="20934">MNTYISLCAAAALSLSLPLSASAKEKSEDVYISDNELQRVSVTWVEPKSYTDVRDANSSRTKFRRHVFTQLEKHIDELAEDLPAGQTLNVTVTNVDLAGRIEPASFVGFSNSMQDIRVMRNIDIPRIEFSYELVDADGTVIKSEEVNLKDMSYLNGIGISGRNKPFEYEKRMLSDWFAKSIVEDKA</sequence>
<organism evidence="2 3">
    <name type="scientific">Glaciecola punicea ACAM 611</name>
    <dbReference type="NCBI Taxonomy" id="1121923"/>
    <lineage>
        <taxon>Bacteria</taxon>
        <taxon>Pseudomonadati</taxon>
        <taxon>Pseudomonadota</taxon>
        <taxon>Gammaproteobacteria</taxon>
        <taxon>Alteromonadales</taxon>
        <taxon>Alteromonadaceae</taxon>
        <taxon>Glaciecola</taxon>
    </lineage>
</organism>
<dbReference type="RefSeq" id="WP_006007071.1">
    <property type="nucleotide sequence ID" value="NZ_BAET01000031.1"/>
</dbReference>
<keyword evidence="3" id="KW-1185">Reference proteome</keyword>
<feature type="signal peptide" evidence="1">
    <location>
        <begin position="1"/>
        <end position="23"/>
    </location>
</feature>
<dbReference type="Pfam" id="PF11454">
    <property type="entry name" value="DUF3016"/>
    <property type="match status" value="1"/>
</dbReference>
<reference evidence="2 3" key="2">
    <citation type="journal article" date="2017" name="Antonie Van Leeuwenhoek">
        <title>Rhizobium rhizosphaerae sp. nov., a novel species isolated from rice rhizosphere.</title>
        <authorList>
            <person name="Zhao J.J."/>
            <person name="Zhang J."/>
            <person name="Zhang R.J."/>
            <person name="Zhang C.W."/>
            <person name="Yin H.Q."/>
            <person name="Zhang X.X."/>
        </authorList>
    </citation>
    <scope>NUCLEOTIDE SEQUENCE [LARGE SCALE GENOMIC DNA]</scope>
    <source>
        <strain evidence="2 3">ACAM 611</strain>
    </source>
</reference>
<accession>H5TEE2</accession>
<gene>
    <name evidence="2" type="ORF">GPUN_2554</name>
</gene>
<dbReference type="InterPro" id="IPR021557">
    <property type="entry name" value="DUF3016"/>
</dbReference>
<feature type="chain" id="PRO_5003598284" description="DUF3016 domain-containing protein" evidence="1">
    <location>
        <begin position="24"/>
        <end position="186"/>
    </location>
</feature>
<proteinExistence type="predicted"/>
<dbReference type="eggNOG" id="ENOG50331S4">
    <property type="taxonomic scope" value="Bacteria"/>
</dbReference>
<evidence type="ECO:0008006" key="4">
    <source>
        <dbReference type="Google" id="ProtNLM"/>
    </source>
</evidence>
<dbReference type="Proteomes" id="UP000053586">
    <property type="component" value="Unassembled WGS sequence"/>
</dbReference>
<protein>
    <recommendedName>
        <fullName evidence="4">DUF3016 domain-containing protein</fullName>
    </recommendedName>
</protein>
<dbReference type="OrthoDB" id="195620at2"/>
<dbReference type="AlphaFoldDB" id="H5TEE2"/>
<dbReference type="STRING" id="56804.BAE46_04795"/>
<reference evidence="2 3" key="1">
    <citation type="journal article" date="2012" name="J. Bacteriol.">
        <title>Genome sequence of proteorhodopsin-containing sea ice bacterium Glaciecola punicea ACAM 611T.</title>
        <authorList>
            <person name="Qin Q.-L."/>
            <person name="Xie B.-B."/>
            <person name="Shu Y.-L."/>
            <person name="Rong J.-C."/>
            <person name="Zhao D.-L."/>
            <person name="Zhang X.-Y."/>
            <person name="Chen X.-L."/>
            <person name="Zhou B.-C."/>
            <person name="Zhanga Y.-Z."/>
        </authorList>
    </citation>
    <scope>NUCLEOTIDE SEQUENCE [LARGE SCALE GENOMIC DNA]</scope>
    <source>
        <strain evidence="2 3">ACAM 611</strain>
    </source>
</reference>
<evidence type="ECO:0000313" key="3">
    <source>
        <dbReference type="Proteomes" id="UP000053586"/>
    </source>
</evidence>